<protein>
    <submittedName>
        <fullName evidence="2">Uncharacterized protein</fullName>
    </submittedName>
</protein>
<proteinExistence type="predicted"/>
<evidence type="ECO:0000256" key="1">
    <source>
        <dbReference type="SAM" id="MobiDB-lite"/>
    </source>
</evidence>
<reference evidence="2" key="1">
    <citation type="submission" date="2023-06" db="EMBL/GenBank/DDBJ databases">
        <authorList>
            <consortium name="Lawrence Berkeley National Laboratory"/>
            <person name="Ahrendt S."/>
            <person name="Sahu N."/>
            <person name="Indic B."/>
            <person name="Wong-Bajracharya J."/>
            <person name="Merenyi Z."/>
            <person name="Ke H.-M."/>
            <person name="Monk M."/>
            <person name="Kocsube S."/>
            <person name="Drula E."/>
            <person name="Lipzen A."/>
            <person name="Balint B."/>
            <person name="Henrissat B."/>
            <person name="Andreopoulos B."/>
            <person name="Martin F.M."/>
            <person name="Harder C.B."/>
            <person name="Rigling D."/>
            <person name="Ford K.L."/>
            <person name="Foster G.D."/>
            <person name="Pangilinan J."/>
            <person name="Papanicolaou A."/>
            <person name="Barry K."/>
            <person name="LaButti K."/>
            <person name="Viragh M."/>
            <person name="Koriabine M."/>
            <person name="Yan M."/>
            <person name="Riley R."/>
            <person name="Champramary S."/>
            <person name="Plett K.L."/>
            <person name="Tsai I.J."/>
            <person name="Slot J."/>
            <person name="Sipos G."/>
            <person name="Plett J."/>
            <person name="Nagy L.G."/>
            <person name="Grigoriev I.V."/>
        </authorList>
    </citation>
    <scope>NUCLEOTIDE SEQUENCE</scope>
    <source>
        <strain evidence="2">FPL87.14</strain>
    </source>
</reference>
<keyword evidence="3" id="KW-1185">Reference proteome</keyword>
<organism evidence="2 3">
    <name type="scientific">Armillaria borealis</name>
    <dbReference type="NCBI Taxonomy" id="47425"/>
    <lineage>
        <taxon>Eukaryota</taxon>
        <taxon>Fungi</taxon>
        <taxon>Dikarya</taxon>
        <taxon>Basidiomycota</taxon>
        <taxon>Agaricomycotina</taxon>
        <taxon>Agaricomycetes</taxon>
        <taxon>Agaricomycetidae</taxon>
        <taxon>Agaricales</taxon>
        <taxon>Marasmiineae</taxon>
        <taxon>Physalacriaceae</taxon>
        <taxon>Armillaria</taxon>
    </lineage>
</organism>
<dbReference type="Proteomes" id="UP001175226">
    <property type="component" value="Unassembled WGS sequence"/>
</dbReference>
<feature type="compositionally biased region" description="Low complexity" evidence="1">
    <location>
        <begin position="369"/>
        <end position="384"/>
    </location>
</feature>
<feature type="region of interest" description="Disordered" evidence="1">
    <location>
        <begin position="283"/>
        <end position="390"/>
    </location>
</feature>
<gene>
    <name evidence="2" type="ORF">EV421DRAFT_1900066</name>
</gene>
<name>A0AA39MW93_9AGAR</name>
<evidence type="ECO:0000313" key="2">
    <source>
        <dbReference type="EMBL" id="KAK0449371.1"/>
    </source>
</evidence>
<dbReference type="AlphaFoldDB" id="A0AA39MW93"/>
<sequence>MAKMYQIKYDGVNLKHDLLNPMTSLPMDEDIQLWNAMKAEKVKELTWEERTVLQNSEAAMFESLKNRIQSWYAWHYSGIHQTGVMKVAQVISADLRQAPKPCHPQLIHVYSHLYYLTYLKPLVEAEWGAVQKFPGNLEILFDVRKRITRAEWNKASEEIKQLVNGKLEEMHSMAMEWWQAAANNDKEMSASDYQRNLVNGSSYLQAVTDATRKHFVRGGGIEVHSIHSGTTMTGQTWPQFDPQGWGAVETSMIEFGKKSYTVEDCSRRVTSVGSASTLATLSKTNPKHIKNPIQATSKSSNTDAEGVKTNGSQATATTNTGSSSDLGPALPSNPSQPASSLGDEHLLPSPIADKLLASPAENNGSPDASEGGNELESENGNTETRGWSVEREERVLKQLNGDDNNNDDTHGAILTHREKDNLWTGIDKVGWYSELNKAFTAFSRGKDWDDIWTDSVDALFVFEWH</sequence>
<feature type="compositionally biased region" description="Polar residues" evidence="1">
    <location>
        <begin position="293"/>
        <end position="325"/>
    </location>
</feature>
<accession>A0AA39MW93</accession>
<dbReference type="EMBL" id="JAUEPT010000008">
    <property type="protein sequence ID" value="KAK0449371.1"/>
    <property type="molecule type" value="Genomic_DNA"/>
</dbReference>
<evidence type="ECO:0000313" key="3">
    <source>
        <dbReference type="Proteomes" id="UP001175226"/>
    </source>
</evidence>
<comment type="caution">
    <text evidence="2">The sequence shown here is derived from an EMBL/GenBank/DDBJ whole genome shotgun (WGS) entry which is preliminary data.</text>
</comment>